<comment type="caution">
    <text evidence="1">The sequence shown here is derived from an EMBL/GenBank/DDBJ whole genome shotgun (WGS) entry which is preliminary data.</text>
</comment>
<gene>
    <name evidence="1" type="ORF">BV25DRAFT_1793700</name>
</gene>
<dbReference type="Proteomes" id="UP000814140">
    <property type="component" value="Unassembled WGS sequence"/>
</dbReference>
<accession>A0ACB8TIA3</accession>
<keyword evidence="2" id="KW-1185">Reference proteome</keyword>
<dbReference type="EMBL" id="MU277188">
    <property type="protein sequence ID" value="KAI0068154.1"/>
    <property type="molecule type" value="Genomic_DNA"/>
</dbReference>
<reference evidence="1" key="1">
    <citation type="submission" date="2021-03" db="EMBL/GenBank/DDBJ databases">
        <authorList>
            <consortium name="DOE Joint Genome Institute"/>
            <person name="Ahrendt S."/>
            <person name="Looney B.P."/>
            <person name="Miyauchi S."/>
            <person name="Morin E."/>
            <person name="Drula E."/>
            <person name="Courty P.E."/>
            <person name="Chicoki N."/>
            <person name="Fauchery L."/>
            <person name="Kohler A."/>
            <person name="Kuo A."/>
            <person name="Labutti K."/>
            <person name="Pangilinan J."/>
            <person name="Lipzen A."/>
            <person name="Riley R."/>
            <person name="Andreopoulos W."/>
            <person name="He G."/>
            <person name="Johnson J."/>
            <person name="Barry K.W."/>
            <person name="Grigoriev I.V."/>
            <person name="Nagy L."/>
            <person name="Hibbett D."/>
            <person name="Henrissat B."/>
            <person name="Matheny P.B."/>
            <person name="Labbe J."/>
            <person name="Martin F."/>
        </authorList>
    </citation>
    <scope>NUCLEOTIDE SEQUENCE</scope>
    <source>
        <strain evidence="1">HHB10654</strain>
    </source>
</reference>
<reference evidence="1" key="2">
    <citation type="journal article" date="2022" name="New Phytol.">
        <title>Evolutionary transition to the ectomycorrhizal habit in the genomes of a hyperdiverse lineage of mushroom-forming fungi.</title>
        <authorList>
            <person name="Looney B."/>
            <person name="Miyauchi S."/>
            <person name="Morin E."/>
            <person name="Drula E."/>
            <person name="Courty P.E."/>
            <person name="Kohler A."/>
            <person name="Kuo A."/>
            <person name="LaButti K."/>
            <person name="Pangilinan J."/>
            <person name="Lipzen A."/>
            <person name="Riley R."/>
            <person name="Andreopoulos W."/>
            <person name="He G."/>
            <person name="Johnson J."/>
            <person name="Nolan M."/>
            <person name="Tritt A."/>
            <person name="Barry K.W."/>
            <person name="Grigoriev I.V."/>
            <person name="Nagy L.G."/>
            <person name="Hibbett D."/>
            <person name="Henrissat B."/>
            <person name="Matheny P.B."/>
            <person name="Labbe J."/>
            <person name="Martin F.M."/>
        </authorList>
    </citation>
    <scope>NUCLEOTIDE SEQUENCE</scope>
    <source>
        <strain evidence="1">HHB10654</strain>
    </source>
</reference>
<protein>
    <submittedName>
        <fullName evidence="1">MFS general substrate transporter</fullName>
    </submittedName>
</protein>
<sequence length="534" mass="57661">MSRQSSPNPDQIPTSVDDHGKGIAPPSSHGHESTIAEISKDKSDSKPDVAQVKDRPYSVFSKREKWIIVNLASYAALFSPLTANIYFPAIPVLAEQFHKSTELINLTITIYMVMQGLAPMVWGTFSDKWGRRPIFVACLAILSLSCVGLALTPTSAYWLLLLLRCIQAAGSASTVALGAGVIGDIATPEERGGFLGVFGIAPLVGPTIGPVIGGGLAQGLGWRSIFWFLCISSGISAIGILLIMPETLRALVGDGSIVPSPIYRPFIPVVGRHLEKPPTDERPPPKPFINPLRMFTYPDVVCLLVFNGILYAVFYGVTATISTLFQSAYPFLNETDIGLCFLAVGGGMLIGTTTSGKLLNRDYISLRDKLVREAQADSEKEVDVKAIEKDGSFPIEKARLRSTHIYVIVYIACIVGYGWCLQKKVSIAVPLILQIIIGIVCVSVMNTVQTLLVDLAPQAGSSITACNNLIRCSLGAGLVSVIDLILKALGTGWTYVLLGGLCVLVSPLIYVLIHWGPTWRERRRIRALILEGKA</sequence>
<organism evidence="1 2">
    <name type="scientific">Artomyces pyxidatus</name>
    <dbReference type="NCBI Taxonomy" id="48021"/>
    <lineage>
        <taxon>Eukaryota</taxon>
        <taxon>Fungi</taxon>
        <taxon>Dikarya</taxon>
        <taxon>Basidiomycota</taxon>
        <taxon>Agaricomycotina</taxon>
        <taxon>Agaricomycetes</taxon>
        <taxon>Russulales</taxon>
        <taxon>Auriscalpiaceae</taxon>
        <taxon>Artomyces</taxon>
    </lineage>
</organism>
<evidence type="ECO:0000313" key="2">
    <source>
        <dbReference type="Proteomes" id="UP000814140"/>
    </source>
</evidence>
<evidence type="ECO:0000313" key="1">
    <source>
        <dbReference type="EMBL" id="KAI0068154.1"/>
    </source>
</evidence>
<name>A0ACB8TIA3_9AGAM</name>
<proteinExistence type="predicted"/>